<evidence type="ECO:0000256" key="8">
    <source>
        <dbReference type="RuleBase" id="RU363013"/>
    </source>
</evidence>
<comment type="function">
    <text evidence="7">Involved in the gluconeogenesis. Catalyzes stereospecifically the conversion of dihydroxyacetone phosphate (DHAP) to D-glyceraldehyde-3-phosphate (G3P).</text>
</comment>
<comment type="subunit">
    <text evidence="7 8">Homodimer.</text>
</comment>
<dbReference type="GO" id="GO:0006096">
    <property type="term" value="P:glycolytic process"/>
    <property type="evidence" value="ECO:0007669"/>
    <property type="project" value="UniProtKB-UniRule"/>
</dbReference>
<dbReference type="UniPathway" id="UPA00138"/>
<dbReference type="GO" id="GO:0019563">
    <property type="term" value="P:glycerol catabolic process"/>
    <property type="evidence" value="ECO:0007669"/>
    <property type="project" value="TreeGrafter"/>
</dbReference>
<evidence type="ECO:0000256" key="2">
    <source>
        <dbReference type="ARBA" id="ARBA00007422"/>
    </source>
</evidence>
<evidence type="ECO:0000256" key="6">
    <source>
        <dbReference type="ARBA" id="ARBA00023235"/>
    </source>
</evidence>
<feature type="binding site" evidence="7">
    <location>
        <position position="171"/>
    </location>
    <ligand>
        <name>substrate</name>
    </ligand>
</feature>
<evidence type="ECO:0000256" key="1">
    <source>
        <dbReference type="ARBA" id="ARBA00000148"/>
    </source>
</evidence>
<dbReference type="SUPFAM" id="SSF51351">
    <property type="entry name" value="Triosephosphate isomerase (TIM)"/>
    <property type="match status" value="1"/>
</dbReference>
<feature type="binding site" evidence="7">
    <location>
        <begin position="224"/>
        <end position="225"/>
    </location>
    <ligand>
        <name>substrate</name>
    </ligand>
</feature>
<name>A0A8J2Y7N2_9PROT</name>
<evidence type="ECO:0000256" key="5">
    <source>
        <dbReference type="ARBA" id="ARBA00023152"/>
    </source>
</evidence>
<dbReference type="RefSeq" id="WP_188160267.1">
    <property type="nucleotide sequence ID" value="NZ_BMGH01000001.1"/>
</dbReference>
<dbReference type="HAMAP" id="MF_00147_B">
    <property type="entry name" value="TIM_B"/>
    <property type="match status" value="1"/>
</dbReference>
<dbReference type="PROSITE" id="PS51440">
    <property type="entry name" value="TIM_2"/>
    <property type="match status" value="1"/>
</dbReference>
<feature type="binding site" evidence="7">
    <location>
        <begin position="11"/>
        <end position="13"/>
    </location>
    <ligand>
        <name>substrate</name>
    </ligand>
</feature>
<keyword evidence="5 7" id="KW-0324">Glycolysis</keyword>
<feature type="binding site" evidence="7">
    <location>
        <position position="203"/>
    </location>
    <ligand>
        <name>substrate</name>
    </ligand>
</feature>
<dbReference type="AlphaFoldDB" id="A0A8J2Y7N2"/>
<comment type="subcellular location">
    <subcellularLocation>
        <location evidence="7 8">Cytoplasm</location>
    </subcellularLocation>
</comment>
<dbReference type="PANTHER" id="PTHR21139">
    <property type="entry name" value="TRIOSEPHOSPHATE ISOMERASE"/>
    <property type="match status" value="1"/>
</dbReference>
<reference evidence="9" key="1">
    <citation type="journal article" date="2014" name="Int. J. Syst. Evol. Microbiol.">
        <title>Complete genome sequence of Corynebacterium casei LMG S-19264T (=DSM 44701T), isolated from a smear-ripened cheese.</title>
        <authorList>
            <consortium name="US DOE Joint Genome Institute (JGI-PGF)"/>
            <person name="Walter F."/>
            <person name="Albersmeier A."/>
            <person name="Kalinowski J."/>
            <person name="Ruckert C."/>
        </authorList>
    </citation>
    <scope>NUCLEOTIDE SEQUENCE</scope>
    <source>
        <strain evidence="9">CGMCC 1.12921</strain>
    </source>
</reference>
<keyword evidence="10" id="KW-1185">Reference proteome</keyword>
<sequence length="240" mass="25461">MDDIRKLIVGNWKMHGLKSALDEVDRLAELCSRGEPKADILICPPATLLSEMAGPCRDAGFFVGGQTCHHRLKGAYTGEISAEMLKDAGATHVILGHSERRLYNGETNEQVKAKAEAALSVGLIPIICIGETRTERDSGQAVAVVSQFLAGSIPDEIDDFIISYEPLWAIGTGLVPTPGEIAEIHMAIRQRVGGDIPILYGGSVKPDNAGRILSIANVNGALVGGASLKADDFYGIIKSA</sequence>
<accession>A0A8J2Y7N2</accession>
<dbReference type="InterPro" id="IPR000652">
    <property type="entry name" value="Triosephosphate_isomerase"/>
</dbReference>
<dbReference type="Gene3D" id="3.20.20.70">
    <property type="entry name" value="Aldolase class I"/>
    <property type="match status" value="1"/>
</dbReference>
<dbReference type="EMBL" id="BMGH01000001">
    <property type="protein sequence ID" value="GGD03828.1"/>
    <property type="molecule type" value="Genomic_DNA"/>
</dbReference>
<dbReference type="Pfam" id="PF00121">
    <property type="entry name" value="TIM"/>
    <property type="match status" value="1"/>
</dbReference>
<organism evidence="9 10">
    <name type="scientific">Aquisalinus flavus</name>
    <dbReference type="NCBI Taxonomy" id="1526572"/>
    <lineage>
        <taxon>Bacteria</taxon>
        <taxon>Pseudomonadati</taxon>
        <taxon>Pseudomonadota</taxon>
        <taxon>Alphaproteobacteria</taxon>
        <taxon>Parvularculales</taxon>
        <taxon>Parvularculaceae</taxon>
        <taxon>Aquisalinus</taxon>
    </lineage>
</organism>
<comment type="catalytic activity">
    <reaction evidence="1">
        <text>L-erythrulose 1-phosphate = D-erythrulose 4-phosphate</text>
        <dbReference type="Rhea" id="RHEA:49588"/>
        <dbReference type="ChEBI" id="CHEBI:58002"/>
        <dbReference type="ChEBI" id="CHEBI:90796"/>
        <dbReference type="EC" id="5.3.1.33"/>
    </reaction>
</comment>
<dbReference type="Proteomes" id="UP000613582">
    <property type="component" value="Unassembled WGS sequence"/>
</dbReference>
<comment type="catalytic activity">
    <reaction evidence="7 8">
        <text>D-glyceraldehyde 3-phosphate = dihydroxyacetone phosphate</text>
        <dbReference type="Rhea" id="RHEA:18585"/>
        <dbReference type="ChEBI" id="CHEBI:57642"/>
        <dbReference type="ChEBI" id="CHEBI:59776"/>
        <dbReference type="EC" id="5.3.1.1"/>
    </reaction>
</comment>
<protein>
    <recommendedName>
        <fullName evidence="7 8">Triosephosphate isomerase</fullName>
        <shortName evidence="7">TIM</shortName>
        <shortName evidence="7">TPI</shortName>
        <ecNumber evidence="7 8">5.3.1.1</ecNumber>
    </recommendedName>
    <alternativeName>
        <fullName evidence="7">Triose-phosphate isomerase</fullName>
    </alternativeName>
</protein>
<proteinExistence type="inferred from homology"/>
<feature type="active site" description="Proton acceptor" evidence="7">
    <location>
        <position position="165"/>
    </location>
</feature>
<evidence type="ECO:0000256" key="3">
    <source>
        <dbReference type="ARBA" id="ARBA00022432"/>
    </source>
</evidence>
<evidence type="ECO:0000313" key="10">
    <source>
        <dbReference type="Proteomes" id="UP000613582"/>
    </source>
</evidence>
<dbReference type="GO" id="GO:0006094">
    <property type="term" value="P:gluconeogenesis"/>
    <property type="evidence" value="ECO:0007669"/>
    <property type="project" value="UniProtKB-UniRule"/>
</dbReference>
<dbReference type="GO" id="GO:0004807">
    <property type="term" value="F:triose-phosphate isomerase activity"/>
    <property type="evidence" value="ECO:0007669"/>
    <property type="project" value="UniProtKB-UniRule"/>
</dbReference>
<dbReference type="EC" id="5.3.1.1" evidence="7 8"/>
<dbReference type="InterPro" id="IPR013785">
    <property type="entry name" value="Aldolase_TIM"/>
</dbReference>
<dbReference type="PANTHER" id="PTHR21139:SF42">
    <property type="entry name" value="TRIOSEPHOSPHATE ISOMERASE"/>
    <property type="match status" value="1"/>
</dbReference>
<dbReference type="InterPro" id="IPR022896">
    <property type="entry name" value="TrioseP_Isoase_bac/euk"/>
</dbReference>
<keyword evidence="3 7" id="KW-0312">Gluconeogenesis</keyword>
<dbReference type="GO" id="GO:0005829">
    <property type="term" value="C:cytosol"/>
    <property type="evidence" value="ECO:0007669"/>
    <property type="project" value="TreeGrafter"/>
</dbReference>
<feature type="active site" description="Electrophile" evidence="7">
    <location>
        <position position="97"/>
    </location>
</feature>
<dbReference type="NCBIfam" id="TIGR00419">
    <property type="entry name" value="tim"/>
    <property type="match status" value="1"/>
</dbReference>
<comment type="caution">
    <text evidence="9">The sequence shown here is derived from an EMBL/GenBank/DDBJ whole genome shotgun (WGS) entry which is preliminary data.</text>
</comment>
<gene>
    <name evidence="9" type="primary">cbbJ</name>
    <name evidence="7" type="synonym">tpiA</name>
    <name evidence="9" type="ORF">GCM10011342_11020</name>
</gene>
<dbReference type="GO" id="GO:0046166">
    <property type="term" value="P:glyceraldehyde-3-phosphate biosynthetic process"/>
    <property type="evidence" value="ECO:0007669"/>
    <property type="project" value="TreeGrafter"/>
</dbReference>
<comment type="pathway">
    <text evidence="7 8">Carbohydrate biosynthesis; gluconeogenesis.</text>
</comment>
<keyword evidence="6 7" id="KW-0413">Isomerase</keyword>
<dbReference type="InterPro" id="IPR035990">
    <property type="entry name" value="TIM_sf"/>
</dbReference>
<keyword evidence="4 7" id="KW-0963">Cytoplasm</keyword>
<evidence type="ECO:0000256" key="7">
    <source>
        <dbReference type="HAMAP-Rule" id="MF_00147"/>
    </source>
</evidence>
<comment type="pathway">
    <text evidence="7 8">Carbohydrate degradation; glycolysis; D-glyceraldehyde 3-phosphate from glycerone phosphate: step 1/1.</text>
</comment>
<dbReference type="UniPathway" id="UPA00109">
    <property type="reaction ID" value="UER00189"/>
</dbReference>
<dbReference type="CDD" id="cd00311">
    <property type="entry name" value="TIM"/>
    <property type="match status" value="1"/>
</dbReference>
<evidence type="ECO:0000256" key="4">
    <source>
        <dbReference type="ARBA" id="ARBA00022490"/>
    </source>
</evidence>
<reference evidence="9" key="2">
    <citation type="submission" date="2020-09" db="EMBL/GenBank/DDBJ databases">
        <authorList>
            <person name="Sun Q."/>
            <person name="Zhou Y."/>
        </authorList>
    </citation>
    <scope>NUCLEOTIDE SEQUENCE</scope>
    <source>
        <strain evidence="9">CGMCC 1.12921</strain>
    </source>
</reference>
<comment type="similarity">
    <text evidence="2 7 8">Belongs to the triosephosphate isomerase family.</text>
</comment>
<evidence type="ECO:0000313" key="9">
    <source>
        <dbReference type="EMBL" id="GGD03828.1"/>
    </source>
</evidence>